<dbReference type="PANTHER" id="PTHR34299:SF1">
    <property type="entry name" value="DIACYLGLYCEROL KINASE"/>
    <property type="match status" value="1"/>
</dbReference>
<dbReference type="Gene3D" id="1.10.287.3610">
    <property type="match status" value="1"/>
</dbReference>
<dbReference type="InterPro" id="IPR036945">
    <property type="entry name" value="DAGK_sf"/>
</dbReference>
<proteinExistence type="inferred from homology"/>
<evidence type="ECO:0000256" key="13">
    <source>
        <dbReference type="ARBA" id="ARBA00022840"/>
    </source>
</evidence>
<evidence type="ECO:0000256" key="9">
    <source>
        <dbReference type="ARBA" id="ARBA00022692"/>
    </source>
</evidence>
<keyword evidence="11 22" id="KW-0547">Nucleotide-binding</keyword>
<dbReference type="InterPro" id="IPR000829">
    <property type="entry name" value="DAGK"/>
</dbReference>
<feature type="binding site" evidence="21">
    <location>
        <position position="74"/>
    </location>
    <ligand>
        <name>substrate</name>
    </ligand>
</feature>
<evidence type="ECO:0000256" key="7">
    <source>
        <dbReference type="ARBA" id="ARBA00022519"/>
    </source>
</evidence>
<evidence type="ECO:0000256" key="20">
    <source>
        <dbReference type="PIRSR" id="PIRSR600829-1"/>
    </source>
</evidence>
<feature type="binding site" evidence="22">
    <location>
        <position position="22"/>
    </location>
    <ligand>
        <name>ATP</name>
        <dbReference type="ChEBI" id="CHEBI:30616"/>
    </ligand>
</feature>
<sequence>MSVDSEFRKETGFSHLSAALRYSLGGAARLWKETAFRHEILGFVGLAAFYAVIRPELSVLVAAGVLFLVLVATEALNTAIEELVDRVSPEISQTGRYAKDLGSFAVFCLLAANGLVALYALIARLAA</sequence>
<evidence type="ECO:0000256" key="10">
    <source>
        <dbReference type="ARBA" id="ARBA00022723"/>
    </source>
</evidence>
<comment type="cofactor">
    <cofactor evidence="23">
        <name>Mg(2+)</name>
        <dbReference type="ChEBI" id="CHEBI:18420"/>
    </cofactor>
    <text evidence="23">Mn(2+), Zn(2+), Cd(2+) and Co(2+) support activity to lesser extents.</text>
</comment>
<evidence type="ECO:0000256" key="5">
    <source>
        <dbReference type="ARBA" id="ARBA00022475"/>
    </source>
</evidence>
<evidence type="ECO:0000256" key="24">
    <source>
        <dbReference type="RuleBase" id="RU363065"/>
    </source>
</evidence>
<dbReference type="Pfam" id="PF01219">
    <property type="entry name" value="DAGK_prokar"/>
    <property type="match status" value="1"/>
</dbReference>
<feature type="binding site" evidence="21">
    <location>
        <position position="103"/>
    </location>
    <ligand>
        <name>substrate</name>
    </ligand>
</feature>
<evidence type="ECO:0000256" key="12">
    <source>
        <dbReference type="ARBA" id="ARBA00022777"/>
    </source>
</evidence>
<dbReference type="AlphaFoldDB" id="A0A561R769"/>
<organism evidence="25 26">
    <name type="scientific">Neorhizobium alkalisoli</name>
    <dbReference type="NCBI Taxonomy" id="528178"/>
    <lineage>
        <taxon>Bacteria</taxon>
        <taxon>Pseudomonadati</taxon>
        <taxon>Pseudomonadota</taxon>
        <taxon>Alphaproteobacteria</taxon>
        <taxon>Hyphomicrobiales</taxon>
        <taxon>Rhizobiaceae</taxon>
        <taxon>Rhizobium/Agrobacterium group</taxon>
        <taxon>Neorhizobium</taxon>
    </lineage>
</organism>
<keyword evidence="5" id="KW-1003">Cell membrane</keyword>
<keyword evidence="6" id="KW-0444">Lipid biosynthesis</keyword>
<protein>
    <recommendedName>
        <fullName evidence="4 24">Diacylglycerol kinase</fullName>
        <ecNumber evidence="3 24">2.7.1.107</ecNumber>
    </recommendedName>
</protein>
<dbReference type="PROSITE" id="PS01069">
    <property type="entry name" value="DAGK_PROKAR"/>
    <property type="match status" value="1"/>
</dbReference>
<evidence type="ECO:0000256" key="4">
    <source>
        <dbReference type="ARBA" id="ARBA00017575"/>
    </source>
</evidence>
<evidence type="ECO:0000256" key="11">
    <source>
        <dbReference type="ARBA" id="ARBA00022741"/>
    </source>
</evidence>
<evidence type="ECO:0000256" key="19">
    <source>
        <dbReference type="ARBA" id="ARBA00023264"/>
    </source>
</evidence>
<reference evidence="25 26" key="1">
    <citation type="submission" date="2019-06" db="EMBL/GenBank/DDBJ databases">
        <title>Sorghum-associated microbial communities from plants grown in Nebraska, USA.</title>
        <authorList>
            <person name="Schachtman D."/>
        </authorList>
    </citation>
    <scope>NUCLEOTIDE SEQUENCE [LARGE SCALE GENOMIC DNA]</scope>
    <source>
        <strain evidence="25 26">1225</strain>
    </source>
</reference>
<evidence type="ECO:0000256" key="1">
    <source>
        <dbReference type="ARBA" id="ARBA00004429"/>
    </source>
</evidence>
<keyword evidence="16 24" id="KW-0443">Lipid metabolism</keyword>
<comment type="subcellular location">
    <subcellularLocation>
        <location evidence="1 24">Cell inner membrane</location>
        <topology evidence="1 24">Multi-pass membrane protein</topology>
    </subcellularLocation>
</comment>
<evidence type="ECO:0000256" key="23">
    <source>
        <dbReference type="PIRSR" id="PIRSR600829-4"/>
    </source>
</evidence>
<comment type="similarity">
    <text evidence="2 24">Belongs to the bacterial diacylglycerol kinase family.</text>
</comment>
<keyword evidence="8 24" id="KW-0808">Transferase</keyword>
<keyword evidence="17 24" id="KW-0472">Membrane</keyword>
<dbReference type="GO" id="GO:0005524">
    <property type="term" value="F:ATP binding"/>
    <property type="evidence" value="ECO:0007669"/>
    <property type="project" value="UniProtKB-KW"/>
</dbReference>
<evidence type="ECO:0000256" key="18">
    <source>
        <dbReference type="ARBA" id="ARBA00023209"/>
    </source>
</evidence>
<keyword evidence="12 24" id="KW-0418">Kinase</keyword>
<feature type="active site" description="Proton acceptor" evidence="20">
    <location>
        <position position="74"/>
    </location>
</feature>
<dbReference type="GO" id="GO:0046872">
    <property type="term" value="F:metal ion binding"/>
    <property type="evidence" value="ECO:0007669"/>
    <property type="project" value="UniProtKB-KW"/>
</dbReference>
<keyword evidence="15 24" id="KW-1133">Transmembrane helix</keyword>
<feature type="binding site" evidence="23">
    <location>
        <position position="81"/>
    </location>
    <ligand>
        <name>a divalent metal cation</name>
        <dbReference type="ChEBI" id="CHEBI:60240"/>
    </ligand>
</feature>
<keyword evidence="14 23" id="KW-0460">Magnesium</keyword>
<comment type="function">
    <text evidence="24">Catalyzes the ATP-dependent phosphorylation of sn-l,2-diacylglycerol (DAG) to phosphatidic acid. Involved in the recycling of diacylglycerol produced as a by-product during membrane-derived oligosaccharide (MDO) biosynthesis.</text>
</comment>
<name>A0A561R769_9HYPH</name>
<dbReference type="GO" id="GO:0006654">
    <property type="term" value="P:phosphatidic acid biosynthetic process"/>
    <property type="evidence" value="ECO:0007669"/>
    <property type="project" value="InterPro"/>
</dbReference>
<dbReference type="GO" id="GO:0004143">
    <property type="term" value="F:ATP-dependent diacylglycerol kinase activity"/>
    <property type="evidence" value="ECO:0007669"/>
    <property type="project" value="UniProtKB-EC"/>
</dbReference>
<feature type="binding site" evidence="22">
    <location>
        <begin position="99"/>
        <end position="100"/>
    </location>
    <ligand>
        <name>ATP</name>
        <dbReference type="ChEBI" id="CHEBI:30616"/>
    </ligand>
</feature>
<evidence type="ECO:0000256" key="22">
    <source>
        <dbReference type="PIRSR" id="PIRSR600829-3"/>
    </source>
</evidence>
<evidence type="ECO:0000256" key="14">
    <source>
        <dbReference type="ARBA" id="ARBA00022842"/>
    </source>
</evidence>
<feature type="binding site" evidence="22">
    <location>
        <position position="33"/>
    </location>
    <ligand>
        <name>ATP</name>
        <dbReference type="ChEBI" id="CHEBI:30616"/>
    </ligand>
</feature>
<evidence type="ECO:0000256" key="16">
    <source>
        <dbReference type="ARBA" id="ARBA00023098"/>
    </source>
</evidence>
<dbReference type="EC" id="2.7.1.107" evidence="3 24"/>
<dbReference type="Proteomes" id="UP000320653">
    <property type="component" value="Unassembled WGS sequence"/>
</dbReference>
<evidence type="ECO:0000256" key="2">
    <source>
        <dbReference type="ARBA" id="ARBA00005967"/>
    </source>
</evidence>
<keyword evidence="18" id="KW-0594">Phospholipid biosynthesis</keyword>
<accession>A0A561R769</accession>
<evidence type="ECO:0000256" key="6">
    <source>
        <dbReference type="ARBA" id="ARBA00022516"/>
    </source>
</evidence>
<comment type="catalytic activity">
    <reaction evidence="24">
        <text>a 1,2-diacyl-sn-glycerol + ATP = a 1,2-diacyl-sn-glycero-3-phosphate + ADP + H(+)</text>
        <dbReference type="Rhea" id="RHEA:10272"/>
        <dbReference type="ChEBI" id="CHEBI:15378"/>
        <dbReference type="ChEBI" id="CHEBI:17815"/>
        <dbReference type="ChEBI" id="CHEBI:30616"/>
        <dbReference type="ChEBI" id="CHEBI:58608"/>
        <dbReference type="ChEBI" id="CHEBI:456216"/>
        <dbReference type="EC" id="2.7.1.107"/>
    </reaction>
</comment>
<dbReference type="InterPro" id="IPR033718">
    <property type="entry name" value="DAGK_prok"/>
</dbReference>
<keyword evidence="13 22" id="KW-0067">ATP-binding</keyword>
<dbReference type="RefSeq" id="WP_145631639.1">
    <property type="nucleotide sequence ID" value="NZ_VIWP01000001.1"/>
</dbReference>
<evidence type="ECO:0000313" key="25">
    <source>
        <dbReference type="EMBL" id="TWF58481.1"/>
    </source>
</evidence>
<comment type="caution">
    <text evidence="25">The sequence shown here is derived from an EMBL/GenBank/DDBJ whole genome shotgun (WGS) entry which is preliminary data.</text>
</comment>
<keyword evidence="7 24" id="KW-0997">Cell inner membrane</keyword>
<dbReference type="GO" id="GO:0005886">
    <property type="term" value="C:plasma membrane"/>
    <property type="evidence" value="ECO:0007669"/>
    <property type="project" value="UniProtKB-SubCell"/>
</dbReference>
<feature type="binding site" evidence="22">
    <location>
        <position position="81"/>
    </location>
    <ligand>
        <name>ATP</name>
        <dbReference type="ChEBI" id="CHEBI:30616"/>
    </ligand>
</feature>
<evidence type="ECO:0000256" key="17">
    <source>
        <dbReference type="ARBA" id="ARBA00023136"/>
    </source>
</evidence>
<evidence type="ECO:0000256" key="3">
    <source>
        <dbReference type="ARBA" id="ARBA00012133"/>
    </source>
</evidence>
<dbReference type="PANTHER" id="PTHR34299">
    <property type="entry name" value="DIACYLGLYCEROL KINASE"/>
    <property type="match status" value="1"/>
</dbReference>
<dbReference type="OrthoDB" id="9796011at2"/>
<evidence type="ECO:0000313" key="26">
    <source>
        <dbReference type="Proteomes" id="UP000320653"/>
    </source>
</evidence>
<keyword evidence="10 23" id="KW-0479">Metal-binding</keyword>
<gene>
    <name evidence="25" type="ORF">FHW37_101285</name>
</gene>
<dbReference type="CDD" id="cd14264">
    <property type="entry name" value="DAGK_IM"/>
    <property type="match status" value="1"/>
</dbReference>
<dbReference type="EMBL" id="VIWP01000001">
    <property type="protein sequence ID" value="TWF58481.1"/>
    <property type="molecule type" value="Genomic_DNA"/>
</dbReference>
<keyword evidence="26" id="KW-1185">Reference proteome</keyword>
<keyword evidence="19 24" id="KW-1208">Phospholipid metabolism</keyword>
<evidence type="ECO:0000256" key="21">
    <source>
        <dbReference type="PIRSR" id="PIRSR600829-2"/>
    </source>
</evidence>
<feature type="binding site" evidence="23">
    <location>
        <position position="33"/>
    </location>
    <ligand>
        <name>a divalent metal cation</name>
        <dbReference type="ChEBI" id="CHEBI:60240"/>
    </ligand>
</feature>
<keyword evidence="9 24" id="KW-0812">Transmembrane</keyword>
<feature type="transmembrane region" description="Helical" evidence="24">
    <location>
        <begin position="101"/>
        <end position="122"/>
    </location>
</feature>
<evidence type="ECO:0000256" key="15">
    <source>
        <dbReference type="ARBA" id="ARBA00022989"/>
    </source>
</evidence>
<feature type="binding site" evidence="21">
    <location>
        <begin position="35"/>
        <end position="39"/>
    </location>
    <ligand>
        <name>substrate</name>
    </ligand>
</feature>
<feature type="transmembrane region" description="Helical" evidence="24">
    <location>
        <begin position="59"/>
        <end position="80"/>
    </location>
</feature>
<evidence type="ECO:0000256" key="8">
    <source>
        <dbReference type="ARBA" id="ARBA00022679"/>
    </source>
</evidence>
<feature type="transmembrane region" description="Helical" evidence="24">
    <location>
        <begin position="35"/>
        <end position="53"/>
    </location>
</feature>